<keyword evidence="1" id="KW-0812">Transmembrane</keyword>
<evidence type="ECO:0000313" key="2">
    <source>
        <dbReference type="EMBL" id="KAG0458980.1"/>
    </source>
</evidence>
<sequence length="54" mass="5665">MKSGQKLEEGSTLPKCDYGVGHQSLQQGLAIAILLLLSIMHGALAELCLKDVAA</sequence>
<evidence type="ECO:0000313" key="3">
    <source>
        <dbReference type="Proteomes" id="UP000639772"/>
    </source>
</evidence>
<dbReference type="Proteomes" id="UP000639772">
    <property type="component" value="Chromosome 12"/>
</dbReference>
<accession>A0A835UFC1</accession>
<feature type="transmembrane region" description="Helical" evidence="1">
    <location>
        <begin position="29"/>
        <end position="49"/>
    </location>
</feature>
<protein>
    <submittedName>
        <fullName evidence="2">Uncharacterized protein</fullName>
    </submittedName>
</protein>
<name>A0A835UFC1_VANPL</name>
<dbReference type="AlphaFoldDB" id="A0A835UFC1"/>
<keyword evidence="1" id="KW-1133">Transmembrane helix</keyword>
<gene>
    <name evidence="2" type="ORF">HPP92_022108</name>
</gene>
<comment type="caution">
    <text evidence="2">The sequence shown here is derived from an EMBL/GenBank/DDBJ whole genome shotgun (WGS) entry which is preliminary data.</text>
</comment>
<keyword evidence="1" id="KW-0472">Membrane</keyword>
<proteinExistence type="predicted"/>
<organism evidence="2 3">
    <name type="scientific">Vanilla planifolia</name>
    <name type="common">Vanilla</name>
    <dbReference type="NCBI Taxonomy" id="51239"/>
    <lineage>
        <taxon>Eukaryota</taxon>
        <taxon>Viridiplantae</taxon>
        <taxon>Streptophyta</taxon>
        <taxon>Embryophyta</taxon>
        <taxon>Tracheophyta</taxon>
        <taxon>Spermatophyta</taxon>
        <taxon>Magnoliopsida</taxon>
        <taxon>Liliopsida</taxon>
        <taxon>Asparagales</taxon>
        <taxon>Orchidaceae</taxon>
        <taxon>Vanilloideae</taxon>
        <taxon>Vanilleae</taxon>
        <taxon>Vanilla</taxon>
    </lineage>
</organism>
<dbReference type="EMBL" id="JADCNM010000012">
    <property type="protein sequence ID" value="KAG0458980.1"/>
    <property type="molecule type" value="Genomic_DNA"/>
</dbReference>
<evidence type="ECO:0000256" key="1">
    <source>
        <dbReference type="SAM" id="Phobius"/>
    </source>
</evidence>
<reference evidence="2 3" key="1">
    <citation type="journal article" date="2020" name="Nat. Food">
        <title>A phased Vanilla planifolia genome enables genetic improvement of flavour and production.</title>
        <authorList>
            <person name="Hasing T."/>
            <person name="Tang H."/>
            <person name="Brym M."/>
            <person name="Khazi F."/>
            <person name="Huang T."/>
            <person name="Chambers A.H."/>
        </authorList>
    </citation>
    <scope>NUCLEOTIDE SEQUENCE [LARGE SCALE GENOMIC DNA]</scope>
    <source>
        <tissue evidence="2">Leaf</tissue>
    </source>
</reference>